<name>A0AA39ZJC8_9PEZI</name>
<proteinExistence type="predicted"/>
<dbReference type="EMBL" id="JAULSY010000015">
    <property type="protein sequence ID" value="KAK0672139.1"/>
    <property type="molecule type" value="Genomic_DNA"/>
</dbReference>
<protein>
    <recommendedName>
        <fullName evidence="4">Histidine-specific methyltransferase SAM-dependent domain-containing protein</fullName>
    </recommendedName>
</protein>
<evidence type="ECO:0000313" key="3">
    <source>
        <dbReference type="Proteomes" id="UP001174997"/>
    </source>
</evidence>
<organism evidence="2 3">
    <name type="scientific">Cercophora samala</name>
    <dbReference type="NCBI Taxonomy" id="330535"/>
    <lineage>
        <taxon>Eukaryota</taxon>
        <taxon>Fungi</taxon>
        <taxon>Dikarya</taxon>
        <taxon>Ascomycota</taxon>
        <taxon>Pezizomycotina</taxon>
        <taxon>Sordariomycetes</taxon>
        <taxon>Sordariomycetidae</taxon>
        <taxon>Sordariales</taxon>
        <taxon>Lasiosphaeriaceae</taxon>
        <taxon>Cercophora</taxon>
    </lineage>
</organism>
<evidence type="ECO:0000313" key="2">
    <source>
        <dbReference type="EMBL" id="KAK0672139.1"/>
    </source>
</evidence>
<sequence>MAATTLPAFNALVAESISQHSQIPPEKIIVLDNSDKYCPDGIKTDQSQDEEGESLAAIFGTMASLNKGALLDKNLCTSNPGNGGHSFRSALLSATDELASLAQGRKIRYVELGPEPFKSSVIITHLINSGVQLSQYVGIDINPESELTMRAALEPIIGPDRFAYLVADFYKTSADDLPALPGSDHNESEVITVMTNLGFQEGNDLPSRLGPMLSRLTRPGDLLLSEMQVLPSSAPASDASDSESDSDVSAASTTDSKLVEEFYHHPEMLKFSSLVGKKFDRNFDLSPRPSPNSSSEDVGGDTRSDYEYIFRLVPLQLSDVGEVAVATTLVSLPIPGGKGKNYVLTNSCIKYTREQFARARETQGKFGVKGWRETGDGSVVFQIAERRH</sequence>
<keyword evidence="3" id="KW-1185">Reference proteome</keyword>
<comment type="caution">
    <text evidence="2">The sequence shown here is derived from an EMBL/GenBank/DDBJ whole genome shotgun (WGS) entry which is preliminary data.</text>
</comment>
<evidence type="ECO:0000256" key="1">
    <source>
        <dbReference type="SAM" id="MobiDB-lite"/>
    </source>
</evidence>
<gene>
    <name evidence="2" type="ORF">QBC41DRAFT_34671</name>
</gene>
<evidence type="ECO:0008006" key="4">
    <source>
        <dbReference type="Google" id="ProtNLM"/>
    </source>
</evidence>
<feature type="region of interest" description="Disordered" evidence="1">
    <location>
        <begin position="232"/>
        <end position="251"/>
    </location>
</feature>
<dbReference type="Proteomes" id="UP001174997">
    <property type="component" value="Unassembled WGS sequence"/>
</dbReference>
<accession>A0AA39ZJC8</accession>
<reference evidence="2" key="1">
    <citation type="submission" date="2023-06" db="EMBL/GenBank/DDBJ databases">
        <title>Genome-scale phylogeny and comparative genomics of the fungal order Sordariales.</title>
        <authorList>
            <consortium name="Lawrence Berkeley National Laboratory"/>
            <person name="Hensen N."/>
            <person name="Bonometti L."/>
            <person name="Westerberg I."/>
            <person name="Brannstrom I.O."/>
            <person name="Guillou S."/>
            <person name="Cros-Aarteil S."/>
            <person name="Calhoun S."/>
            <person name="Haridas S."/>
            <person name="Kuo A."/>
            <person name="Mondo S."/>
            <person name="Pangilinan J."/>
            <person name="Riley R."/>
            <person name="Labutti K."/>
            <person name="Andreopoulos B."/>
            <person name="Lipzen A."/>
            <person name="Chen C."/>
            <person name="Yanf M."/>
            <person name="Daum C."/>
            <person name="Ng V."/>
            <person name="Clum A."/>
            <person name="Steindorff A."/>
            <person name="Ohm R."/>
            <person name="Martin F."/>
            <person name="Silar P."/>
            <person name="Natvig D."/>
            <person name="Lalanne C."/>
            <person name="Gautier V."/>
            <person name="Ament-Velasquez S.L."/>
            <person name="Kruys A."/>
            <person name="Hutchinson M.I."/>
            <person name="Powell A.J."/>
            <person name="Barry K."/>
            <person name="Miller A.N."/>
            <person name="Grigoriev I.V."/>
            <person name="Debuchy R."/>
            <person name="Gladieux P."/>
            <person name="Thoren M.H."/>
            <person name="Johannesson H."/>
        </authorList>
    </citation>
    <scope>NUCLEOTIDE SEQUENCE</scope>
    <source>
        <strain evidence="2">CBS 307.81</strain>
    </source>
</reference>
<dbReference type="AlphaFoldDB" id="A0AA39ZJC8"/>